<dbReference type="Gene3D" id="3.30.70.1070">
    <property type="entry name" value="Sporulation related repeat"/>
    <property type="match status" value="1"/>
</dbReference>
<dbReference type="SUPFAM" id="SSF110997">
    <property type="entry name" value="Sporulation related repeat"/>
    <property type="match status" value="1"/>
</dbReference>
<sequence>MADRVVLDPGHGGVDSGAVYGDRLEKNDNLNLALAVGKILTNYGVDVLYTRTEDVYSSPISRAQVANAENADLYIALHRNSSPLPNTYSGVETFIYDEEGIKPIAAELINGELEKIGFYNLGIDIRKDIPVLKRTNMPALYVNVGFINTDSDNALFDEQFENIAYGIATAILETLNRMNETVNNTHTYRVQVGLFRVLENAVNLQYELFLLGYEPLIVSQGELYAVQIGELPSLDQAVILEQELKRIGYNTLIVRDE</sequence>
<dbReference type="STRING" id="1527.SAMN04489757_11723"/>
<dbReference type="GO" id="GO:0009253">
    <property type="term" value="P:peptidoglycan catabolic process"/>
    <property type="evidence" value="ECO:0007669"/>
    <property type="project" value="InterPro"/>
</dbReference>
<dbReference type="OrthoDB" id="9772024at2"/>
<gene>
    <name evidence="3" type="ORF">SAMN04489757_11723</name>
</gene>
<dbReference type="AlphaFoldDB" id="A0A1I5G3W6"/>
<dbReference type="PANTHER" id="PTHR30404:SF0">
    <property type="entry name" value="N-ACETYLMURAMOYL-L-ALANINE AMIDASE AMIC"/>
    <property type="match status" value="1"/>
</dbReference>
<accession>A0A1I5G3W6</accession>
<dbReference type="EMBL" id="FOWD01000017">
    <property type="protein sequence ID" value="SFO30241.1"/>
    <property type="molecule type" value="Genomic_DNA"/>
</dbReference>
<dbReference type="Gene3D" id="3.40.630.40">
    <property type="entry name" value="Zn-dependent exopeptidases"/>
    <property type="match status" value="1"/>
</dbReference>
<keyword evidence="4" id="KW-1185">Reference proteome</keyword>
<dbReference type="SMART" id="SM00646">
    <property type="entry name" value="Ami_3"/>
    <property type="match status" value="1"/>
</dbReference>
<dbReference type="RefSeq" id="WP_091686884.1">
    <property type="nucleotide sequence ID" value="NZ_BAABFM010000001.1"/>
</dbReference>
<evidence type="ECO:0000313" key="3">
    <source>
        <dbReference type="EMBL" id="SFO30241.1"/>
    </source>
</evidence>
<feature type="domain" description="SPOR" evidence="2">
    <location>
        <begin position="182"/>
        <end position="256"/>
    </location>
</feature>
<keyword evidence="1" id="KW-0378">Hydrolase</keyword>
<dbReference type="GO" id="GO:0042834">
    <property type="term" value="F:peptidoglycan binding"/>
    <property type="evidence" value="ECO:0007669"/>
    <property type="project" value="InterPro"/>
</dbReference>
<evidence type="ECO:0000259" key="2">
    <source>
        <dbReference type="PROSITE" id="PS51724"/>
    </source>
</evidence>
<protein>
    <submittedName>
        <fullName evidence="3">N-acetylmuramoyl-L-alanine amidase</fullName>
    </submittedName>
</protein>
<organism evidence="3 4">
    <name type="scientific">Anaerocolumna aminovalerica</name>
    <dbReference type="NCBI Taxonomy" id="1527"/>
    <lineage>
        <taxon>Bacteria</taxon>
        <taxon>Bacillati</taxon>
        <taxon>Bacillota</taxon>
        <taxon>Clostridia</taxon>
        <taxon>Lachnospirales</taxon>
        <taxon>Lachnospiraceae</taxon>
        <taxon>Anaerocolumna</taxon>
    </lineage>
</organism>
<dbReference type="InterPro" id="IPR050695">
    <property type="entry name" value="N-acetylmuramoyl_amidase_3"/>
</dbReference>
<dbReference type="PANTHER" id="PTHR30404">
    <property type="entry name" value="N-ACETYLMURAMOYL-L-ALANINE AMIDASE"/>
    <property type="match status" value="1"/>
</dbReference>
<proteinExistence type="predicted"/>
<dbReference type="InterPro" id="IPR007730">
    <property type="entry name" value="SPOR-like_dom"/>
</dbReference>
<dbReference type="PROSITE" id="PS51724">
    <property type="entry name" value="SPOR"/>
    <property type="match status" value="1"/>
</dbReference>
<dbReference type="GO" id="GO:0030288">
    <property type="term" value="C:outer membrane-bounded periplasmic space"/>
    <property type="evidence" value="ECO:0007669"/>
    <property type="project" value="TreeGrafter"/>
</dbReference>
<dbReference type="InterPro" id="IPR002508">
    <property type="entry name" value="MurNAc-LAA_cat"/>
</dbReference>
<evidence type="ECO:0000313" key="4">
    <source>
        <dbReference type="Proteomes" id="UP000198806"/>
    </source>
</evidence>
<dbReference type="Proteomes" id="UP000198806">
    <property type="component" value="Unassembled WGS sequence"/>
</dbReference>
<dbReference type="CDD" id="cd02696">
    <property type="entry name" value="MurNAc-LAA"/>
    <property type="match status" value="1"/>
</dbReference>
<dbReference type="SUPFAM" id="SSF53187">
    <property type="entry name" value="Zn-dependent exopeptidases"/>
    <property type="match status" value="1"/>
</dbReference>
<reference evidence="3 4" key="1">
    <citation type="submission" date="2016-10" db="EMBL/GenBank/DDBJ databases">
        <authorList>
            <person name="de Groot N.N."/>
        </authorList>
    </citation>
    <scope>NUCLEOTIDE SEQUENCE [LARGE SCALE GENOMIC DNA]</scope>
    <source>
        <strain evidence="3 4">DSM 1283</strain>
    </source>
</reference>
<dbReference type="GO" id="GO:0008745">
    <property type="term" value="F:N-acetylmuramoyl-L-alanine amidase activity"/>
    <property type="evidence" value="ECO:0007669"/>
    <property type="project" value="InterPro"/>
</dbReference>
<dbReference type="InterPro" id="IPR036680">
    <property type="entry name" value="SPOR-like_sf"/>
</dbReference>
<dbReference type="Pfam" id="PF05036">
    <property type="entry name" value="SPOR"/>
    <property type="match status" value="1"/>
</dbReference>
<name>A0A1I5G3W6_9FIRM</name>
<dbReference type="Pfam" id="PF01520">
    <property type="entry name" value="Amidase_3"/>
    <property type="match status" value="1"/>
</dbReference>
<evidence type="ECO:0000256" key="1">
    <source>
        <dbReference type="ARBA" id="ARBA00022801"/>
    </source>
</evidence>